<dbReference type="EMBL" id="BPVZ01000005">
    <property type="protein sequence ID" value="GKU91752.1"/>
    <property type="molecule type" value="Genomic_DNA"/>
</dbReference>
<protein>
    <submittedName>
        <fullName evidence="1">Uncharacterized protein</fullName>
    </submittedName>
</protein>
<evidence type="ECO:0000313" key="1">
    <source>
        <dbReference type="EMBL" id="GKU91752.1"/>
    </source>
</evidence>
<dbReference type="PANTHER" id="PTHR34130:SF8">
    <property type="entry name" value="TRANSMEMBRANE PROTEIN"/>
    <property type="match status" value="1"/>
</dbReference>
<organism evidence="1 2">
    <name type="scientific">Rubroshorea leprosula</name>
    <dbReference type="NCBI Taxonomy" id="152421"/>
    <lineage>
        <taxon>Eukaryota</taxon>
        <taxon>Viridiplantae</taxon>
        <taxon>Streptophyta</taxon>
        <taxon>Embryophyta</taxon>
        <taxon>Tracheophyta</taxon>
        <taxon>Spermatophyta</taxon>
        <taxon>Magnoliopsida</taxon>
        <taxon>eudicotyledons</taxon>
        <taxon>Gunneridae</taxon>
        <taxon>Pentapetalae</taxon>
        <taxon>rosids</taxon>
        <taxon>malvids</taxon>
        <taxon>Malvales</taxon>
        <taxon>Dipterocarpaceae</taxon>
        <taxon>Rubroshorea</taxon>
    </lineage>
</organism>
<keyword evidence="2" id="KW-1185">Reference proteome</keyword>
<evidence type="ECO:0000313" key="2">
    <source>
        <dbReference type="Proteomes" id="UP001054252"/>
    </source>
</evidence>
<accession>A0AAV5HYP3</accession>
<dbReference type="AlphaFoldDB" id="A0AAV5HYP3"/>
<name>A0AAV5HYP3_9ROSI</name>
<comment type="caution">
    <text evidence="1">The sequence shown here is derived from an EMBL/GenBank/DDBJ whole genome shotgun (WGS) entry which is preliminary data.</text>
</comment>
<gene>
    <name evidence="1" type="ORF">SLEP1_g5577</name>
</gene>
<proteinExistence type="predicted"/>
<dbReference type="PANTHER" id="PTHR34130">
    <property type="entry name" value="OS08G0243800 PROTEIN"/>
    <property type="match status" value="1"/>
</dbReference>
<dbReference type="Proteomes" id="UP001054252">
    <property type="component" value="Unassembled WGS sequence"/>
</dbReference>
<sequence length="217" mass="23694">MNPIPTNATTQDPEEVEDTLSLCDLPLHYQGSDSPVSPNSPSHPQDLFDFSFNPRSASFNSSIVFCGKIVEEQKRDEIDDFSVDQSRYLFPLSSARLMNSEHKKFRDNSGKAGVVNSKPASLESAARFGSCRYGSSRKHNVLIGLARIPAKMELSDIKKRQSKRNPAPLFVMEGGGQPDLTVKGGGVGLRALMKPLRCRAHLARALAKASLGCIGYV</sequence>
<reference evidence="1 2" key="1">
    <citation type="journal article" date="2021" name="Commun. Biol.">
        <title>The genome of Shorea leprosula (Dipterocarpaceae) highlights the ecological relevance of drought in aseasonal tropical rainforests.</title>
        <authorList>
            <person name="Ng K.K.S."/>
            <person name="Kobayashi M.J."/>
            <person name="Fawcett J.A."/>
            <person name="Hatakeyama M."/>
            <person name="Paape T."/>
            <person name="Ng C.H."/>
            <person name="Ang C.C."/>
            <person name="Tnah L.H."/>
            <person name="Lee C.T."/>
            <person name="Nishiyama T."/>
            <person name="Sese J."/>
            <person name="O'Brien M.J."/>
            <person name="Copetti D."/>
            <person name="Mohd Noor M.I."/>
            <person name="Ong R.C."/>
            <person name="Putra M."/>
            <person name="Sireger I.Z."/>
            <person name="Indrioko S."/>
            <person name="Kosugi Y."/>
            <person name="Izuno A."/>
            <person name="Isagi Y."/>
            <person name="Lee S.L."/>
            <person name="Shimizu K.K."/>
        </authorList>
    </citation>
    <scope>NUCLEOTIDE SEQUENCE [LARGE SCALE GENOMIC DNA]</scope>
    <source>
        <strain evidence="1">214</strain>
    </source>
</reference>